<dbReference type="AlphaFoldDB" id="A0AAW9HV03"/>
<evidence type="ECO:0000313" key="2">
    <source>
        <dbReference type="EMBL" id="MDY5155484.1"/>
    </source>
</evidence>
<dbReference type="Pfam" id="PF14080">
    <property type="entry name" value="DUF4261"/>
    <property type="match status" value="1"/>
</dbReference>
<protein>
    <submittedName>
        <fullName evidence="2">DUF4261 domain-containing protein</fullName>
    </submittedName>
</protein>
<comment type="caution">
    <text evidence="2">The sequence shown here is derived from an EMBL/GenBank/DDBJ whole genome shotgun (WGS) entry which is preliminary data.</text>
</comment>
<reference evidence="2" key="1">
    <citation type="submission" date="2023-10" db="EMBL/GenBank/DDBJ databases">
        <title>Whole Genome based description of the genera Actinobaculum and Actinotignum reveals a complex phylogenetic relationship within the species included in the genus Actinotignum.</title>
        <authorList>
            <person name="Jensen C.S."/>
            <person name="Dargis R."/>
            <person name="Kemp M."/>
            <person name="Christensen J.J."/>
        </authorList>
    </citation>
    <scope>NUCLEOTIDE SEQUENCE</scope>
    <source>
        <strain evidence="2">SLA_B511</strain>
    </source>
</reference>
<dbReference type="InterPro" id="IPR025357">
    <property type="entry name" value="DUF4261"/>
</dbReference>
<accession>A0AAW9HV03</accession>
<evidence type="ECO:0000313" key="3">
    <source>
        <dbReference type="Proteomes" id="UP001281731"/>
    </source>
</evidence>
<evidence type="ECO:0000259" key="1">
    <source>
        <dbReference type="Pfam" id="PF14080"/>
    </source>
</evidence>
<gene>
    <name evidence="2" type="ORF">R6G80_07100</name>
</gene>
<dbReference type="Proteomes" id="UP001281731">
    <property type="component" value="Unassembled WGS sequence"/>
</dbReference>
<proteinExistence type="predicted"/>
<dbReference type="EMBL" id="JAWNGC010000009">
    <property type="protein sequence ID" value="MDY5155484.1"/>
    <property type="molecule type" value="Genomic_DNA"/>
</dbReference>
<organism evidence="2 3">
    <name type="scientific">Actinotignum urinale</name>
    <dbReference type="NCBI Taxonomy" id="190146"/>
    <lineage>
        <taxon>Bacteria</taxon>
        <taxon>Bacillati</taxon>
        <taxon>Actinomycetota</taxon>
        <taxon>Actinomycetes</taxon>
        <taxon>Actinomycetales</taxon>
        <taxon>Actinomycetaceae</taxon>
        <taxon>Actinotignum</taxon>
    </lineage>
</organism>
<feature type="domain" description="DUF4261" evidence="1">
    <location>
        <begin position="183"/>
        <end position="246"/>
    </location>
</feature>
<sequence length="256" mass="27936">MNRIPTSTIHPSAPDALSAIALFTAPINCEEVLERVEFHGKPLKVNVEEHEGRHIFSAEAEEFTLLLTPVSGTAPIKGTLPPHNFYVVVTIISPLGRARVDLPANLPDDVTAQLRATMRDMHNLYTPLMCSLMAEDAAVGVARPELKAVFPAHVVLSYGTNEDMSFMLWIRVAVNRGDVRSGRTYGLNLFGHLDLLIAESTRPAEDIYDILANTAGYIITNDAVLMPGQTLGKTEDQQIAIVQGESEGVSLLRLIV</sequence>
<name>A0AAW9HV03_9ACTO</name>
<dbReference type="RefSeq" id="WP_022866885.1">
    <property type="nucleotide sequence ID" value="NZ_JAWNFT010000002.1"/>
</dbReference>